<reference evidence="4" key="1">
    <citation type="submission" date="2016-10" db="EMBL/GenBank/DDBJ databases">
        <authorList>
            <person name="Varghese N."/>
            <person name="Submissions S."/>
        </authorList>
    </citation>
    <scope>NUCLEOTIDE SEQUENCE [LARGE SCALE GENOMIC DNA]</scope>
    <source>
        <strain evidence="4">CGMCC 4.578</strain>
    </source>
</reference>
<proteinExistence type="predicted"/>
<evidence type="ECO:0000256" key="2">
    <source>
        <dbReference type="SAM" id="MobiDB-lite"/>
    </source>
</evidence>
<dbReference type="AlphaFoldDB" id="A0A1H9XNP3"/>
<sequence>MSLFSANTPPVQARPDAAYGHCDRPDWMGEESDRDFRASIEAVAGKASAVPFSATLADLLGAWFAPVTAGDDGSLLGRLDGATVQLTVPTIRQHVRTANVVTQLGVQITDAAITAALPIVTRRAKAERERDVVAADARADRERRELAEDVEVAEKRARLLRELAELDTPPSAPVADVRPVPGPPPKRWRRS</sequence>
<gene>
    <name evidence="3" type="ORF">SAMN05216195_11627</name>
</gene>
<organism evidence="3 4">
    <name type="scientific">Lentzea flaviverrucosa</name>
    <dbReference type="NCBI Taxonomy" id="200379"/>
    <lineage>
        <taxon>Bacteria</taxon>
        <taxon>Bacillati</taxon>
        <taxon>Actinomycetota</taxon>
        <taxon>Actinomycetes</taxon>
        <taxon>Pseudonocardiales</taxon>
        <taxon>Pseudonocardiaceae</taxon>
        <taxon>Lentzea</taxon>
    </lineage>
</organism>
<evidence type="ECO:0000313" key="4">
    <source>
        <dbReference type="Proteomes" id="UP000199028"/>
    </source>
</evidence>
<keyword evidence="1" id="KW-0175">Coiled coil</keyword>
<dbReference type="RefSeq" id="WP_090071125.1">
    <property type="nucleotide sequence ID" value="NZ_FOFT01000016.1"/>
</dbReference>
<dbReference type="Proteomes" id="UP000199028">
    <property type="component" value="Unassembled WGS sequence"/>
</dbReference>
<evidence type="ECO:0000256" key="1">
    <source>
        <dbReference type="SAM" id="Coils"/>
    </source>
</evidence>
<accession>A0A1H9XNP3</accession>
<keyword evidence="4" id="KW-1185">Reference proteome</keyword>
<name>A0A1H9XNP3_9PSEU</name>
<feature type="region of interest" description="Disordered" evidence="2">
    <location>
        <begin position="164"/>
        <end position="191"/>
    </location>
</feature>
<protein>
    <submittedName>
        <fullName evidence="3">Uncharacterized protein</fullName>
    </submittedName>
</protein>
<evidence type="ECO:0000313" key="3">
    <source>
        <dbReference type="EMBL" id="SES47786.1"/>
    </source>
</evidence>
<feature type="coiled-coil region" evidence="1">
    <location>
        <begin position="136"/>
        <end position="163"/>
    </location>
</feature>
<dbReference type="EMBL" id="FOFT01000016">
    <property type="protein sequence ID" value="SES47786.1"/>
    <property type="molecule type" value="Genomic_DNA"/>
</dbReference>